<dbReference type="InterPro" id="IPR046342">
    <property type="entry name" value="CBS_dom_sf"/>
</dbReference>
<dbReference type="SUPFAM" id="SSF158791">
    <property type="entry name" value="MgtE N-terminal domain-like"/>
    <property type="match status" value="1"/>
</dbReference>
<keyword evidence="8" id="KW-0129">CBS domain</keyword>
<evidence type="ECO:0000256" key="6">
    <source>
        <dbReference type="ARBA" id="ARBA00022989"/>
    </source>
</evidence>
<comment type="subcellular location">
    <subcellularLocation>
        <location evidence="9">Cell membrane</location>
        <topology evidence="9">Multi-pass membrane protein</topology>
    </subcellularLocation>
    <subcellularLocation>
        <location evidence="1">Membrane</location>
        <topology evidence="1">Multi-pass membrane protein</topology>
    </subcellularLocation>
</comment>
<dbReference type="PANTHER" id="PTHR43773:SF1">
    <property type="entry name" value="MAGNESIUM TRANSPORTER MGTE"/>
    <property type="match status" value="1"/>
</dbReference>
<dbReference type="InterPro" id="IPR006669">
    <property type="entry name" value="MgtE_transporter"/>
</dbReference>
<keyword evidence="7 9" id="KW-0472">Membrane</keyword>
<dbReference type="NCBIfam" id="TIGR00400">
    <property type="entry name" value="mgtE"/>
    <property type="match status" value="1"/>
</dbReference>
<evidence type="ECO:0000313" key="12">
    <source>
        <dbReference type="Proteomes" id="UP001357733"/>
    </source>
</evidence>
<keyword evidence="9" id="KW-0479">Metal-binding</keyword>
<dbReference type="SUPFAM" id="SSF161093">
    <property type="entry name" value="MgtE membrane domain-like"/>
    <property type="match status" value="1"/>
</dbReference>
<evidence type="ECO:0000256" key="7">
    <source>
        <dbReference type="ARBA" id="ARBA00023136"/>
    </source>
</evidence>
<dbReference type="RefSeq" id="WP_324618679.1">
    <property type="nucleotide sequence ID" value="NZ_JAYKOT010000001.1"/>
</dbReference>
<dbReference type="SMART" id="SM00924">
    <property type="entry name" value="MgtE_N"/>
    <property type="match status" value="1"/>
</dbReference>
<comment type="function">
    <text evidence="9">Acts as a magnesium transporter.</text>
</comment>
<dbReference type="GO" id="GO:0015095">
    <property type="term" value="F:magnesium ion transmembrane transporter activity"/>
    <property type="evidence" value="ECO:0007669"/>
    <property type="project" value="UniProtKB-UniRule"/>
</dbReference>
<dbReference type="InterPro" id="IPR036739">
    <property type="entry name" value="SLC41_membr_dom_sf"/>
</dbReference>
<name>A0AAW9MRP0_9FIRM</name>
<dbReference type="SMART" id="SM00116">
    <property type="entry name" value="CBS"/>
    <property type="match status" value="2"/>
</dbReference>
<evidence type="ECO:0000256" key="5">
    <source>
        <dbReference type="ARBA" id="ARBA00022842"/>
    </source>
</evidence>
<keyword evidence="3 9" id="KW-0813">Transport</keyword>
<evidence type="ECO:0000256" key="2">
    <source>
        <dbReference type="ARBA" id="ARBA00009749"/>
    </source>
</evidence>
<keyword evidence="6 9" id="KW-1133">Transmembrane helix</keyword>
<gene>
    <name evidence="11" type="primary">mgtE</name>
    <name evidence="11" type="ORF">VLK81_01140</name>
</gene>
<feature type="transmembrane region" description="Helical" evidence="9">
    <location>
        <begin position="360"/>
        <end position="380"/>
    </location>
</feature>
<organism evidence="11 12">
    <name type="scientific">Citroniella saccharovorans</name>
    <dbReference type="NCBI Taxonomy" id="2053367"/>
    <lineage>
        <taxon>Bacteria</taxon>
        <taxon>Bacillati</taxon>
        <taxon>Bacillota</taxon>
        <taxon>Tissierellia</taxon>
        <taxon>Tissierellales</taxon>
        <taxon>Peptoniphilaceae</taxon>
        <taxon>Citroniella</taxon>
    </lineage>
</organism>
<dbReference type="InterPro" id="IPR038076">
    <property type="entry name" value="MgtE_N_sf"/>
</dbReference>
<dbReference type="CDD" id="cd04606">
    <property type="entry name" value="CBS_pair_Mg_transporter"/>
    <property type="match status" value="1"/>
</dbReference>
<dbReference type="EMBL" id="JAYKOT010000001">
    <property type="protein sequence ID" value="MEB3428641.1"/>
    <property type="molecule type" value="Genomic_DNA"/>
</dbReference>
<dbReference type="Proteomes" id="UP001357733">
    <property type="component" value="Unassembled WGS sequence"/>
</dbReference>
<protein>
    <recommendedName>
        <fullName evidence="9">Magnesium transporter MgtE</fullName>
    </recommendedName>
</protein>
<feature type="transmembrane region" description="Helical" evidence="9">
    <location>
        <begin position="386"/>
        <end position="410"/>
    </location>
</feature>
<dbReference type="GO" id="GO:0046872">
    <property type="term" value="F:metal ion binding"/>
    <property type="evidence" value="ECO:0007669"/>
    <property type="project" value="UniProtKB-KW"/>
</dbReference>
<evidence type="ECO:0000256" key="1">
    <source>
        <dbReference type="ARBA" id="ARBA00004141"/>
    </source>
</evidence>
<dbReference type="Pfam" id="PF01769">
    <property type="entry name" value="MgtE"/>
    <property type="match status" value="1"/>
</dbReference>
<dbReference type="Pfam" id="PF03448">
    <property type="entry name" value="MgtE_N"/>
    <property type="match status" value="1"/>
</dbReference>
<dbReference type="PROSITE" id="PS51371">
    <property type="entry name" value="CBS"/>
    <property type="match status" value="1"/>
</dbReference>
<accession>A0AAW9MRP0</accession>
<feature type="domain" description="CBS" evidence="10">
    <location>
        <begin position="202"/>
        <end position="260"/>
    </location>
</feature>
<proteinExistence type="inferred from homology"/>
<comment type="similarity">
    <text evidence="2 9">Belongs to the SLC41A transporter family.</text>
</comment>
<evidence type="ECO:0000256" key="3">
    <source>
        <dbReference type="ARBA" id="ARBA00022448"/>
    </source>
</evidence>
<dbReference type="InterPro" id="IPR006667">
    <property type="entry name" value="SLC41_membr_dom"/>
</dbReference>
<reference evidence="11 12" key="1">
    <citation type="submission" date="2024-01" db="EMBL/GenBank/DDBJ databases">
        <title>Complete genome sequence of Citroniella saccharovorans strain M6.X9, isolated from human fecal sample.</title>
        <authorList>
            <person name="Cheng G."/>
            <person name="Westerholm M."/>
            <person name="Schnurer A."/>
        </authorList>
    </citation>
    <scope>NUCLEOTIDE SEQUENCE [LARGE SCALE GENOMIC DNA]</scope>
    <source>
        <strain evidence="11 12">DSM 29873</strain>
    </source>
</reference>
<keyword evidence="12" id="KW-1185">Reference proteome</keyword>
<evidence type="ECO:0000313" key="11">
    <source>
        <dbReference type="EMBL" id="MEB3428641.1"/>
    </source>
</evidence>
<comment type="subunit">
    <text evidence="9">Homodimer.</text>
</comment>
<keyword evidence="4 9" id="KW-0812">Transmembrane</keyword>
<evidence type="ECO:0000256" key="8">
    <source>
        <dbReference type="PROSITE-ProRule" id="PRU00703"/>
    </source>
</evidence>
<dbReference type="Gene3D" id="1.25.60.10">
    <property type="entry name" value="MgtE N-terminal domain-like"/>
    <property type="match status" value="1"/>
</dbReference>
<dbReference type="GO" id="GO:0005886">
    <property type="term" value="C:plasma membrane"/>
    <property type="evidence" value="ECO:0007669"/>
    <property type="project" value="UniProtKB-SubCell"/>
</dbReference>
<evidence type="ECO:0000256" key="4">
    <source>
        <dbReference type="ARBA" id="ARBA00022692"/>
    </source>
</evidence>
<comment type="caution">
    <text evidence="11">The sequence shown here is derived from an EMBL/GenBank/DDBJ whole genome shotgun (WGS) entry which is preliminary data.</text>
</comment>
<keyword evidence="5 9" id="KW-0460">Magnesium</keyword>
<dbReference type="Gene3D" id="3.10.580.10">
    <property type="entry name" value="CBS-domain"/>
    <property type="match status" value="1"/>
</dbReference>
<dbReference type="Pfam" id="PF00571">
    <property type="entry name" value="CBS"/>
    <property type="match status" value="2"/>
</dbReference>
<dbReference type="InterPro" id="IPR000644">
    <property type="entry name" value="CBS_dom"/>
</dbReference>
<evidence type="ECO:0000256" key="9">
    <source>
        <dbReference type="RuleBase" id="RU362011"/>
    </source>
</evidence>
<sequence>MEDILEENIEEIKKLIKENNLTLLKEKLMNLNPADAGAILEELEDNELLLALRVLPKDTGANVFSYLSNGKKNLLAEKISKNELGYILKELRFDDMIDFLEEMPREAVYDILKNTSDEKRNLINQFLNYKEDSAASIMTIEYVELREKMTVGEAIEHVREVGLKKETVYTQYVVDKLGVLVGIVSLRKLVTSDRGLLIQDIMERDIISVNTEDDREVALDIFKKYGFLAIPVIDNGRRLTGIITVDDIMDVMEIEATEDFHKMAAVSPSEKEYFQTSSFEMAKNRLTWLLILMISATFTGSIIKGYEDVLSKFTVLSMFIPMLMDTGGNAGSQSSTLIVRALATGDVEIKDAFKIMRKETMVALTCGIILAIVNFIKLTFIESKSVIVALTVSLTLIFTVLMAKLVGATLPIIAKKLKLDPAIMAGPLISTIVDTMSLFIYFKFATALVAK</sequence>
<dbReference type="SUPFAM" id="SSF54631">
    <property type="entry name" value="CBS-domain pair"/>
    <property type="match status" value="1"/>
</dbReference>
<dbReference type="PANTHER" id="PTHR43773">
    <property type="entry name" value="MAGNESIUM TRANSPORTER MGTE"/>
    <property type="match status" value="1"/>
</dbReference>
<dbReference type="InterPro" id="IPR006668">
    <property type="entry name" value="Mg_transptr_MgtE_intracell_dom"/>
</dbReference>
<comment type="caution">
    <text evidence="9">Lacks conserved residue(s) required for the propagation of feature annotation.</text>
</comment>
<evidence type="ECO:0000259" key="10">
    <source>
        <dbReference type="PROSITE" id="PS51371"/>
    </source>
</evidence>
<keyword evidence="9" id="KW-1003">Cell membrane</keyword>
<dbReference type="AlphaFoldDB" id="A0AAW9MRP0"/>
<dbReference type="Gene3D" id="1.10.357.20">
    <property type="entry name" value="SLC41 divalent cation transporters, integral membrane domain"/>
    <property type="match status" value="1"/>
</dbReference>
<feature type="transmembrane region" description="Helical" evidence="9">
    <location>
        <begin position="422"/>
        <end position="442"/>
    </location>
</feature>